<feature type="compositionally biased region" description="Polar residues" evidence="1">
    <location>
        <begin position="1"/>
        <end position="12"/>
    </location>
</feature>
<evidence type="ECO:0000256" key="1">
    <source>
        <dbReference type="SAM" id="MobiDB-lite"/>
    </source>
</evidence>
<protein>
    <submittedName>
        <fullName evidence="2">Chorismate synthase</fullName>
    </submittedName>
</protein>
<name>A0AAW2YN06_9EUKA</name>
<proteinExistence type="predicted"/>
<dbReference type="AlphaFoldDB" id="A0AAW2YN06"/>
<feature type="region of interest" description="Disordered" evidence="1">
    <location>
        <begin position="1"/>
        <end position="27"/>
    </location>
</feature>
<organism evidence="2 3">
    <name type="scientific">Acrasis kona</name>
    <dbReference type="NCBI Taxonomy" id="1008807"/>
    <lineage>
        <taxon>Eukaryota</taxon>
        <taxon>Discoba</taxon>
        <taxon>Heterolobosea</taxon>
        <taxon>Tetramitia</taxon>
        <taxon>Eutetramitia</taxon>
        <taxon>Acrasidae</taxon>
        <taxon>Acrasis</taxon>
    </lineage>
</organism>
<evidence type="ECO:0000313" key="2">
    <source>
        <dbReference type="EMBL" id="KAL0477502.1"/>
    </source>
</evidence>
<keyword evidence="3" id="KW-1185">Reference proteome</keyword>
<comment type="caution">
    <text evidence="2">The sequence shown here is derived from an EMBL/GenBank/DDBJ whole genome shotgun (WGS) entry which is preliminary data.</text>
</comment>
<dbReference type="Proteomes" id="UP001431209">
    <property type="component" value="Unassembled WGS sequence"/>
</dbReference>
<accession>A0AAW2YN06</accession>
<reference evidence="2 3" key="1">
    <citation type="submission" date="2024-03" db="EMBL/GenBank/DDBJ databases">
        <title>The Acrasis kona genome and developmental transcriptomes reveal deep origins of eukaryotic multicellular pathways.</title>
        <authorList>
            <person name="Sheikh S."/>
            <person name="Fu C.-J."/>
            <person name="Brown M.W."/>
            <person name="Baldauf S.L."/>
        </authorList>
    </citation>
    <scope>NUCLEOTIDE SEQUENCE [LARGE SCALE GENOMIC DNA]</scope>
    <source>
        <strain evidence="2 3">ATCC MYA-3509</strain>
    </source>
</reference>
<dbReference type="EMBL" id="JAOPGA020000191">
    <property type="protein sequence ID" value="KAL0477502.1"/>
    <property type="molecule type" value="Genomic_DNA"/>
</dbReference>
<feature type="compositionally biased region" description="Basic and acidic residues" evidence="1">
    <location>
        <begin position="13"/>
        <end position="27"/>
    </location>
</feature>
<gene>
    <name evidence="2" type="ORF">AKO1_010880</name>
</gene>
<evidence type="ECO:0000313" key="3">
    <source>
        <dbReference type="Proteomes" id="UP001431209"/>
    </source>
</evidence>
<sequence length="187" mass="21953">MHNNHINLNNAQDKAREHKQASKNPGYEKDAPVAAIYAYKHTDMKDFINSIVKFESPDTPVIKVDVKDEKVARSNFAEFNSLTIKTKTLKWLRCVLHAIVFEAELIKKPDLTESKFNFNRIRQIKSGRLILMFQRILYPEESELKIMINSGQINKLSQLFTYGEHRGWKEIYKEFEKDLIAIKKRIK</sequence>